<dbReference type="AlphaFoldDB" id="A0A645IY06"/>
<sequence length="111" mass="12948">MVVLHAGFALAVRLADVVQQRREPQFLRWRRGGTNLKAMLQHVEAVVIRPLRHAAREVKLRYEHRPGVQLVQQPQPAYRRAQFVPPQRGVARVRQQNLDEFLPPPLRRNVP</sequence>
<dbReference type="EMBL" id="VSSQ01125348">
    <property type="protein sequence ID" value="MPN55760.1"/>
    <property type="molecule type" value="Genomic_DNA"/>
</dbReference>
<name>A0A645IY06_9ZZZZ</name>
<accession>A0A645IY06</accession>
<gene>
    <name evidence="1" type="ORF">SDC9_203444</name>
</gene>
<protein>
    <submittedName>
        <fullName evidence="1">Uncharacterized protein</fullName>
    </submittedName>
</protein>
<evidence type="ECO:0000313" key="1">
    <source>
        <dbReference type="EMBL" id="MPN55760.1"/>
    </source>
</evidence>
<reference evidence="1" key="1">
    <citation type="submission" date="2019-08" db="EMBL/GenBank/DDBJ databases">
        <authorList>
            <person name="Kucharzyk K."/>
            <person name="Murdoch R.W."/>
            <person name="Higgins S."/>
            <person name="Loffler F."/>
        </authorList>
    </citation>
    <scope>NUCLEOTIDE SEQUENCE</scope>
</reference>
<comment type="caution">
    <text evidence="1">The sequence shown here is derived from an EMBL/GenBank/DDBJ whole genome shotgun (WGS) entry which is preliminary data.</text>
</comment>
<proteinExistence type="predicted"/>
<organism evidence="1">
    <name type="scientific">bioreactor metagenome</name>
    <dbReference type="NCBI Taxonomy" id="1076179"/>
    <lineage>
        <taxon>unclassified sequences</taxon>
        <taxon>metagenomes</taxon>
        <taxon>ecological metagenomes</taxon>
    </lineage>
</organism>